<dbReference type="GO" id="GO:0003677">
    <property type="term" value="F:DNA binding"/>
    <property type="evidence" value="ECO:0007669"/>
    <property type="project" value="InterPro"/>
</dbReference>
<keyword evidence="19" id="KW-1133">Transmembrane helix</keyword>
<feature type="domain" description="XPG-I" evidence="20">
    <location>
        <begin position="761"/>
        <end position="842"/>
    </location>
</feature>
<dbReference type="SUPFAM" id="SSF82185">
    <property type="entry name" value="Histone H3 K4-specific methyltransferase SET7/9 N-terminal domain"/>
    <property type="match status" value="2"/>
</dbReference>
<dbReference type="PANTHER" id="PTHR11081:SF9">
    <property type="entry name" value="FLAP ENDONUCLEASE 1"/>
    <property type="match status" value="1"/>
</dbReference>
<keyword evidence="11" id="KW-0460">Magnesium</keyword>
<evidence type="ECO:0000256" key="16">
    <source>
        <dbReference type="ARBA" id="ARBA00034726"/>
    </source>
</evidence>
<evidence type="ECO:0000256" key="1">
    <source>
        <dbReference type="ARBA" id="ARBA00001946"/>
    </source>
</evidence>
<evidence type="ECO:0000256" key="13">
    <source>
        <dbReference type="ARBA" id="ARBA00023204"/>
    </source>
</evidence>
<dbReference type="GO" id="GO:0046872">
    <property type="term" value="F:metal ion binding"/>
    <property type="evidence" value="ECO:0007669"/>
    <property type="project" value="UniProtKB-KW"/>
</dbReference>
<keyword evidence="5" id="KW-0479">Metal-binding</keyword>
<evidence type="ECO:0000259" key="21">
    <source>
        <dbReference type="SMART" id="SM00485"/>
    </source>
</evidence>
<evidence type="ECO:0000256" key="8">
    <source>
        <dbReference type="ARBA" id="ARBA00022763"/>
    </source>
</evidence>
<keyword evidence="12" id="KW-0496">Mitochondrion</keyword>
<name>A0A7J6LEU5_PEROL</name>
<dbReference type="SUPFAM" id="SSF88723">
    <property type="entry name" value="PIN domain-like"/>
    <property type="match status" value="1"/>
</dbReference>
<feature type="transmembrane region" description="Helical" evidence="19">
    <location>
        <begin position="329"/>
        <end position="353"/>
    </location>
</feature>
<dbReference type="Gene3D" id="2.20.110.10">
    <property type="entry name" value="Histone H3 K4-specific methyltransferase SET7/9 N-terminal domain"/>
    <property type="match status" value="2"/>
</dbReference>
<dbReference type="InterPro" id="IPR008918">
    <property type="entry name" value="HhH2"/>
</dbReference>
<evidence type="ECO:0000313" key="23">
    <source>
        <dbReference type="Proteomes" id="UP000570595"/>
    </source>
</evidence>
<keyword evidence="19" id="KW-0472">Membrane</keyword>
<keyword evidence="2" id="KW-0597">Phosphoprotein</keyword>
<feature type="transmembrane region" description="Helical" evidence="19">
    <location>
        <begin position="248"/>
        <end position="269"/>
    </location>
</feature>
<dbReference type="InterPro" id="IPR019974">
    <property type="entry name" value="XPG_CS"/>
</dbReference>
<feature type="transmembrane region" description="Helical" evidence="19">
    <location>
        <begin position="12"/>
        <end position="33"/>
    </location>
</feature>
<dbReference type="SMART" id="SM00279">
    <property type="entry name" value="HhH2"/>
    <property type="match status" value="1"/>
</dbReference>
<dbReference type="InterPro" id="IPR003409">
    <property type="entry name" value="MORN"/>
</dbReference>
<keyword evidence="3" id="KW-0235">DNA replication</keyword>
<feature type="compositionally biased region" description="Basic and acidic residues" evidence="18">
    <location>
        <begin position="416"/>
        <end position="438"/>
    </location>
</feature>
<proteinExistence type="inferred from homology"/>
<comment type="subunit">
    <text evidence="17">Interacts with PCNA1 and PCNA2. Three molecules of FEN1 bind to one PCNA trimer with each molecule binding to one PCNA monomer. PCNA stimulates the nuclease activity without altering cleavage specificity.</text>
</comment>
<protein>
    <submittedName>
        <fullName evidence="22">Elongation of fatty acids protein 2</fullName>
    </submittedName>
</protein>
<dbReference type="GO" id="GO:0006260">
    <property type="term" value="P:DNA replication"/>
    <property type="evidence" value="ECO:0007669"/>
    <property type="project" value="UniProtKB-KW"/>
</dbReference>
<evidence type="ECO:0000256" key="14">
    <source>
        <dbReference type="ARBA" id="ARBA00023242"/>
    </source>
</evidence>
<dbReference type="InterPro" id="IPR006084">
    <property type="entry name" value="XPG/Rad2"/>
</dbReference>
<evidence type="ECO:0000259" key="20">
    <source>
        <dbReference type="SMART" id="SM00484"/>
    </source>
</evidence>
<keyword evidence="4" id="KW-0540">Nuclease</keyword>
<dbReference type="EMBL" id="JABAHT010000338">
    <property type="protein sequence ID" value="KAF4657767.1"/>
    <property type="molecule type" value="Genomic_DNA"/>
</dbReference>
<dbReference type="SMART" id="SM00484">
    <property type="entry name" value="XPGI"/>
    <property type="match status" value="1"/>
</dbReference>
<keyword evidence="19" id="KW-0812">Transmembrane</keyword>
<dbReference type="FunFam" id="3.40.50.1010:FF:000016">
    <property type="entry name" value="Flap endonuclease 1"/>
    <property type="match status" value="1"/>
</dbReference>
<evidence type="ECO:0000256" key="3">
    <source>
        <dbReference type="ARBA" id="ARBA00022705"/>
    </source>
</evidence>
<reference evidence="22 23" key="1">
    <citation type="submission" date="2020-04" db="EMBL/GenBank/DDBJ databases">
        <title>Perkinsus olseni comparative genomics.</title>
        <authorList>
            <person name="Bogema D.R."/>
        </authorList>
    </citation>
    <scope>NUCLEOTIDE SEQUENCE [LARGE SCALE GENOMIC DNA]</scope>
    <source>
        <strain evidence="22">ATCC PRA-179</strain>
    </source>
</reference>
<evidence type="ECO:0000256" key="6">
    <source>
        <dbReference type="ARBA" id="ARBA00022737"/>
    </source>
</evidence>
<evidence type="ECO:0000256" key="5">
    <source>
        <dbReference type="ARBA" id="ARBA00022723"/>
    </source>
</evidence>
<dbReference type="Proteomes" id="UP000570595">
    <property type="component" value="Unassembled WGS sequence"/>
</dbReference>
<dbReference type="InterPro" id="IPR036279">
    <property type="entry name" value="5-3_exonuclease_C_sf"/>
</dbReference>
<dbReference type="SMART" id="SM00698">
    <property type="entry name" value="MORN"/>
    <property type="match status" value="5"/>
</dbReference>
<dbReference type="CDD" id="cd09907">
    <property type="entry name" value="H3TH_FEN1-Euk"/>
    <property type="match status" value="1"/>
</dbReference>
<feature type="region of interest" description="Disordered" evidence="18">
    <location>
        <begin position="416"/>
        <end position="439"/>
    </location>
</feature>
<keyword evidence="10" id="KW-0269">Exonuclease</keyword>
<dbReference type="Pfam" id="PF02493">
    <property type="entry name" value="MORN"/>
    <property type="match status" value="4"/>
</dbReference>
<organism evidence="22 23">
    <name type="scientific">Perkinsus olseni</name>
    <name type="common">Perkinsus atlanticus</name>
    <dbReference type="NCBI Taxonomy" id="32597"/>
    <lineage>
        <taxon>Eukaryota</taxon>
        <taxon>Sar</taxon>
        <taxon>Alveolata</taxon>
        <taxon>Perkinsozoa</taxon>
        <taxon>Perkinsea</taxon>
        <taxon>Perkinsida</taxon>
        <taxon>Perkinsidae</taxon>
        <taxon>Perkinsus</taxon>
    </lineage>
</organism>
<keyword evidence="14" id="KW-0539">Nucleus</keyword>
<keyword evidence="13" id="KW-0234">DNA repair</keyword>
<keyword evidence="8" id="KW-0227">DNA damage</keyword>
<evidence type="ECO:0000256" key="7">
    <source>
        <dbReference type="ARBA" id="ARBA00022759"/>
    </source>
</evidence>
<feature type="compositionally biased region" description="Basic and acidic residues" evidence="18">
    <location>
        <begin position="982"/>
        <end position="993"/>
    </location>
</feature>
<evidence type="ECO:0000256" key="11">
    <source>
        <dbReference type="ARBA" id="ARBA00022842"/>
    </source>
</evidence>
<comment type="cofactor">
    <cofactor evidence="1">
        <name>Mg(2+)</name>
        <dbReference type="ChEBI" id="CHEBI:18420"/>
    </cofactor>
</comment>
<dbReference type="InterPro" id="IPR006085">
    <property type="entry name" value="XPG_DNA_repair_N"/>
</dbReference>
<dbReference type="InterPro" id="IPR006086">
    <property type="entry name" value="XPG-I_dom"/>
</dbReference>
<dbReference type="CDD" id="cd09867">
    <property type="entry name" value="PIN_FEN1"/>
    <property type="match status" value="1"/>
</dbReference>
<feature type="domain" description="XPG N-terminal" evidence="21">
    <location>
        <begin position="640"/>
        <end position="750"/>
    </location>
</feature>
<keyword evidence="9" id="KW-0378">Hydrolase</keyword>
<evidence type="ECO:0000313" key="22">
    <source>
        <dbReference type="EMBL" id="KAF4657767.1"/>
    </source>
</evidence>
<dbReference type="Gene3D" id="3.40.50.1010">
    <property type="entry name" value="5'-nuclease"/>
    <property type="match status" value="1"/>
</dbReference>
<comment type="function">
    <text evidence="15">Structure-specific nuclease with 5'-flap endonuclease and 5'-3' exonuclease activities involved in DNA replication and repair. During DNA replication, cleaves the 5'-overhanging flap structure that is generated by displacement synthesis when DNA polymerase encounters the 5'-end of a downstream Okazaki fragment. It enters the flap from the 5'-end and then tracks to cleave the flap base, leaving a nick for ligation. Also involved in the long patch base excision repair (LP-BER) pathway, by cleaving within the apurinic/apyrimidinic (AP) site-terminated flap. Acts as a genome stabilization factor that prevents flaps from equilibrating into structures that lead to duplications and deletions. Also possesses 5'-3' exonuclease activity on nicked or gapped double-stranded DNA, and exhibits RNase H activity. Also involved in replication and repair of rDNA and in repairing mitochondrial DNA.</text>
</comment>
<dbReference type="GO" id="GO:0006281">
    <property type="term" value="P:DNA repair"/>
    <property type="evidence" value="ECO:0007669"/>
    <property type="project" value="UniProtKB-KW"/>
</dbReference>
<comment type="similarity">
    <text evidence="16">Belongs to the XPG/RAD2 endonuclease family. FEN1 subfamily.</text>
</comment>
<dbReference type="GO" id="GO:0017108">
    <property type="term" value="F:5'-flap endonuclease activity"/>
    <property type="evidence" value="ECO:0007669"/>
    <property type="project" value="TreeGrafter"/>
</dbReference>
<dbReference type="Pfam" id="PF00752">
    <property type="entry name" value="XPG_N"/>
    <property type="match status" value="1"/>
</dbReference>
<keyword evidence="6" id="KW-0677">Repeat</keyword>
<evidence type="ECO:0000256" key="12">
    <source>
        <dbReference type="ARBA" id="ARBA00023128"/>
    </source>
</evidence>
<accession>A0A7J6LEU5</accession>
<feature type="transmembrane region" description="Helical" evidence="19">
    <location>
        <begin position="180"/>
        <end position="197"/>
    </location>
</feature>
<evidence type="ECO:0000256" key="4">
    <source>
        <dbReference type="ARBA" id="ARBA00022722"/>
    </source>
</evidence>
<evidence type="ECO:0000256" key="2">
    <source>
        <dbReference type="ARBA" id="ARBA00022553"/>
    </source>
</evidence>
<dbReference type="SMART" id="SM00485">
    <property type="entry name" value="XPGN"/>
    <property type="match status" value="1"/>
</dbReference>
<feature type="region of interest" description="Disordered" evidence="18">
    <location>
        <begin position="982"/>
        <end position="1018"/>
    </location>
</feature>
<feature type="transmembrane region" description="Helical" evidence="19">
    <location>
        <begin position="109"/>
        <end position="132"/>
    </location>
</feature>
<keyword evidence="7" id="KW-0255">Endonuclease</keyword>
<dbReference type="PANTHER" id="PTHR11081">
    <property type="entry name" value="FLAP ENDONUCLEASE FAMILY MEMBER"/>
    <property type="match status" value="1"/>
</dbReference>
<evidence type="ECO:0000256" key="19">
    <source>
        <dbReference type="SAM" id="Phobius"/>
    </source>
</evidence>
<dbReference type="GO" id="GO:0008409">
    <property type="term" value="F:5'-3' exonuclease activity"/>
    <property type="evidence" value="ECO:0007669"/>
    <property type="project" value="TreeGrafter"/>
</dbReference>
<evidence type="ECO:0000256" key="18">
    <source>
        <dbReference type="SAM" id="MobiDB-lite"/>
    </source>
</evidence>
<dbReference type="Pfam" id="PF00867">
    <property type="entry name" value="XPG_I"/>
    <property type="match status" value="1"/>
</dbReference>
<evidence type="ECO:0000256" key="10">
    <source>
        <dbReference type="ARBA" id="ARBA00022839"/>
    </source>
</evidence>
<feature type="transmembrane region" description="Helical" evidence="19">
    <location>
        <begin position="365"/>
        <end position="387"/>
    </location>
</feature>
<feature type="transmembrane region" description="Helical" evidence="19">
    <location>
        <begin position="289"/>
        <end position="308"/>
    </location>
</feature>
<dbReference type="OrthoDB" id="1937206at2759"/>
<dbReference type="InterPro" id="IPR029060">
    <property type="entry name" value="PIN-like_dom_sf"/>
</dbReference>
<dbReference type="PRINTS" id="PR00853">
    <property type="entry name" value="XPGRADSUPER"/>
</dbReference>
<dbReference type="PROSITE" id="PS00841">
    <property type="entry name" value="XPG_1"/>
    <property type="match status" value="1"/>
</dbReference>
<dbReference type="SUPFAM" id="SSF47807">
    <property type="entry name" value="5' to 3' exonuclease, C-terminal subdomain"/>
    <property type="match status" value="1"/>
</dbReference>
<gene>
    <name evidence="22" type="primary">FEN1_2</name>
    <name evidence="22" type="ORF">FOZ61_006063</name>
</gene>
<evidence type="ECO:0000256" key="9">
    <source>
        <dbReference type="ARBA" id="ARBA00022801"/>
    </source>
</evidence>
<sequence>MLPAVVSGKSFFILSVRQGSLLCNIVLLMTAIYDLWDSIMRIGTDYTGSAHSVDIDIATYTSSRVGYSSSTMVCQTGSAVDALDNGVAAMVNVFGILILEAPKVNTRMAVYLIWLISIRAARTLATTVYYVFALSVGRTGLRRFTLCSAALEDLPGPGVTFEDDYKLDKEGTSWAAIDELVLSAVIFLFSCYLIVLISRLSAIVQLGGAGDERTANPAVLALLESDTPQTTLTTSFLKNFPVQSGVRALSLTNGILCAAVIIIQIIRMAAWCGEETRLAALEKDWCVPYGGSAITESLAAMAVYTVIWSRSRRLRKSRGVRFYPHAQGVMILSSLAMLLGTLYISGSYFPVFWLDLMCLDVFCYLIRYAVGCWLLWLCISLSVILSVGGDVYGKRRENTSIFRAIYGGELETLKADEREQRAPPERSSESVRMRRRDQGPNSVDSFFRLVESQLITRRNSIAFDIDCNKKGGAKRNSVLLEGFDPGTFRIAVGYSDGSKYIGDIVDGQREGEGRLEYPGGYYQGMWLKNEPHGEGVQTWADGRIYVGTFKEGKFHGAGRMEWHVAGHRGGPMVYQGQYVEDRKEGYGAFEWPDGRKYAGWWLAGKRHGDGEYTTEFGQTRKGIWENDVLVRSASLLLTSMGIKQLFKFVSENAPKSVSEQKMENYTGRGLALDASMCLYQFLIAVRLGGDNQHVNLTNAAGDVTSHISGFVTRTLRMMEAGIKPVYVFDGKAPSLKTGELEKRREIKKKAEEDLKEAIEKAMMGCCIVEAPEEAEASCAALVKYGKCYGAVTDDMDVLTFGSPVQIKNLFNTLGSGQQHSAGKSTKPVYELSLSVVLEQLDVTMGQFVDFCIMCGCDYLDTIRGIGPNNAFKLIVEHKNIEGVLEHIDKSKFTVPDSWINGDYKKVREYFLEAPVVERENVELKWPTPDYDGLRKFLVDENQFSEDRVEKYISRLRKCKQAKTQMRLDTFFKTSKPAIKKEDKFDPFKKETKKNGVSTGGRKRASASTGGAKAKKVKK</sequence>
<evidence type="ECO:0000256" key="17">
    <source>
        <dbReference type="ARBA" id="ARBA00063178"/>
    </source>
</evidence>
<evidence type="ECO:0000256" key="15">
    <source>
        <dbReference type="ARBA" id="ARBA00029382"/>
    </source>
</evidence>
<dbReference type="FunFam" id="1.10.150.20:FF:000009">
    <property type="entry name" value="Flap endonuclease 1"/>
    <property type="match status" value="1"/>
</dbReference>
<comment type="caution">
    <text evidence="22">The sequence shown here is derived from an EMBL/GenBank/DDBJ whole genome shotgun (WGS) entry which is preliminary data.</text>
</comment>
<dbReference type="Gene3D" id="1.10.150.20">
    <property type="entry name" value="5' to 3' exonuclease, C-terminal subdomain"/>
    <property type="match status" value="1"/>
</dbReference>
<dbReference type="AlphaFoldDB" id="A0A7J6LEU5"/>